<dbReference type="EMBL" id="CP043311">
    <property type="protein sequence ID" value="QEY65754.1"/>
    <property type="molecule type" value="Genomic_DNA"/>
</dbReference>
<organism evidence="2 3">
    <name type="scientific">Metapseudomonas lalkuanensis</name>
    <dbReference type="NCBI Taxonomy" id="2604832"/>
    <lineage>
        <taxon>Bacteria</taxon>
        <taxon>Pseudomonadati</taxon>
        <taxon>Pseudomonadota</taxon>
        <taxon>Gammaproteobacteria</taxon>
        <taxon>Pseudomonadales</taxon>
        <taxon>Pseudomonadaceae</taxon>
        <taxon>Metapseudomonas</taxon>
    </lineage>
</organism>
<feature type="transmembrane region" description="Helical" evidence="1">
    <location>
        <begin position="41"/>
        <end position="64"/>
    </location>
</feature>
<reference evidence="2 3" key="1">
    <citation type="submission" date="2019-08" db="EMBL/GenBank/DDBJ databases">
        <title>Whole-genome Sequencing of e-waste polymer degrading bacterium Pseudomonas sp. strain PE08.</title>
        <authorList>
            <person name="Kirdat K."/>
            <person name="Debbarma P."/>
            <person name="Narawade N."/>
            <person name="Suyal D."/>
            <person name="Thorat V."/>
            <person name="Shouche Y."/>
            <person name="Goel R."/>
            <person name="Yadav A."/>
        </authorList>
    </citation>
    <scope>NUCLEOTIDE SEQUENCE [LARGE SCALE GENOMIC DNA]</scope>
    <source>
        <strain evidence="2 3">PE08</strain>
    </source>
</reference>
<name>A0A5J6QTK6_9GAMM</name>
<sequence length="92" mass="10273">MIMTRPRSSREWAVALISTVVVSIGGGAAVIQYYSLHEWAVTFYGSLALASLHFTCGLPAWVLVRAWFIYAEKRRDSTLPDLVKEIREASGK</sequence>
<accession>A0A5J6QTK6</accession>
<dbReference type="AlphaFoldDB" id="A0A5J6QTK6"/>
<keyword evidence="1" id="KW-1133">Transmembrane helix</keyword>
<keyword evidence="1" id="KW-0472">Membrane</keyword>
<protein>
    <submittedName>
        <fullName evidence="2">Uncharacterized protein</fullName>
    </submittedName>
</protein>
<keyword evidence="3" id="KW-1185">Reference proteome</keyword>
<feature type="transmembrane region" description="Helical" evidence="1">
    <location>
        <begin position="12"/>
        <end position="35"/>
    </location>
</feature>
<evidence type="ECO:0000256" key="1">
    <source>
        <dbReference type="SAM" id="Phobius"/>
    </source>
</evidence>
<gene>
    <name evidence="2" type="ORF">FXN65_10755</name>
</gene>
<evidence type="ECO:0000313" key="2">
    <source>
        <dbReference type="EMBL" id="QEY65754.1"/>
    </source>
</evidence>
<evidence type="ECO:0000313" key="3">
    <source>
        <dbReference type="Proteomes" id="UP000327179"/>
    </source>
</evidence>
<dbReference type="Proteomes" id="UP000327179">
    <property type="component" value="Chromosome"/>
</dbReference>
<proteinExistence type="predicted"/>
<dbReference type="KEGG" id="plal:FXN65_10755"/>
<keyword evidence="1" id="KW-0812">Transmembrane</keyword>